<comment type="caution">
    <text evidence="1">The sequence shown here is derived from an EMBL/GenBank/DDBJ whole genome shotgun (WGS) entry which is preliminary data.</text>
</comment>
<dbReference type="PANTHER" id="PTHR46060">
    <property type="entry name" value="MARINER MOS1 TRANSPOSASE-LIKE PROTEIN"/>
    <property type="match status" value="1"/>
</dbReference>
<organism evidence="1 2">
    <name type="scientific">Euphydryas editha</name>
    <name type="common">Edith's checkerspot</name>
    <dbReference type="NCBI Taxonomy" id="104508"/>
    <lineage>
        <taxon>Eukaryota</taxon>
        <taxon>Metazoa</taxon>
        <taxon>Ecdysozoa</taxon>
        <taxon>Arthropoda</taxon>
        <taxon>Hexapoda</taxon>
        <taxon>Insecta</taxon>
        <taxon>Pterygota</taxon>
        <taxon>Neoptera</taxon>
        <taxon>Endopterygota</taxon>
        <taxon>Lepidoptera</taxon>
        <taxon>Glossata</taxon>
        <taxon>Ditrysia</taxon>
        <taxon>Papilionoidea</taxon>
        <taxon>Nymphalidae</taxon>
        <taxon>Nymphalinae</taxon>
        <taxon>Euphydryas</taxon>
    </lineage>
</organism>
<name>A0AAU9TQ62_EUPED</name>
<evidence type="ECO:0008006" key="3">
    <source>
        <dbReference type="Google" id="ProtNLM"/>
    </source>
</evidence>
<proteinExistence type="predicted"/>
<gene>
    <name evidence="1" type="ORF">EEDITHA_LOCUS5365</name>
</gene>
<evidence type="ECO:0000313" key="1">
    <source>
        <dbReference type="EMBL" id="CAH2089296.1"/>
    </source>
</evidence>
<keyword evidence="2" id="KW-1185">Reference proteome</keyword>
<protein>
    <recommendedName>
        <fullName evidence="3">Mos1 transposase HTH domain-containing protein</fullName>
    </recommendedName>
</protein>
<accession>A0AAU9TQ62</accession>
<dbReference type="EMBL" id="CAKOGL010000008">
    <property type="protein sequence ID" value="CAH2089296.1"/>
    <property type="molecule type" value="Genomic_DNA"/>
</dbReference>
<dbReference type="AlphaFoldDB" id="A0AAU9TQ62"/>
<dbReference type="Proteomes" id="UP001153954">
    <property type="component" value="Unassembled WGS sequence"/>
</dbReference>
<sequence>MTACGSGCVHGFYKNGKRAISIGDLILVLEGKPRSEIKEHLNAVNSDSSPSTATIKNCFNEFKRGLTTVFDDPHPGAPKTVTTEDKTTKIHDLVFLDRRLKVREVTETVSI</sequence>
<evidence type="ECO:0000313" key="2">
    <source>
        <dbReference type="Proteomes" id="UP001153954"/>
    </source>
</evidence>
<reference evidence="1" key="1">
    <citation type="submission" date="2022-03" db="EMBL/GenBank/DDBJ databases">
        <authorList>
            <person name="Tunstrom K."/>
        </authorList>
    </citation>
    <scope>NUCLEOTIDE SEQUENCE</scope>
</reference>
<dbReference type="InterPro" id="IPR052709">
    <property type="entry name" value="Transposase-MT_Hybrid"/>
</dbReference>
<dbReference type="PANTHER" id="PTHR46060:SF1">
    <property type="entry name" value="MARINER MOS1 TRANSPOSASE-LIKE PROTEIN"/>
    <property type="match status" value="1"/>
</dbReference>